<proteinExistence type="predicted"/>
<accession>A0A4C1VXN5</accession>
<dbReference type="AlphaFoldDB" id="A0A4C1VXN5"/>
<gene>
    <name evidence="1" type="ORF">EVAR_21959_1</name>
</gene>
<reference evidence="1 2" key="1">
    <citation type="journal article" date="2019" name="Commun. Biol.">
        <title>The bagworm genome reveals a unique fibroin gene that provides high tensile strength.</title>
        <authorList>
            <person name="Kono N."/>
            <person name="Nakamura H."/>
            <person name="Ohtoshi R."/>
            <person name="Tomita M."/>
            <person name="Numata K."/>
            <person name="Arakawa K."/>
        </authorList>
    </citation>
    <scope>NUCLEOTIDE SEQUENCE [LARGE SCALE GENOMIC DNA]</scope>
</reference>
<dbReference type="EMBL" id="BGZK01000422">
    <property type="protein sequence ID" value="GBP42684.1"/>
    <property type="molecule type" value="Genomic_DNA"/>
</dbReference>
<name>A0A4C1VXN5_EUMVA</name>
<evidence type="ECO:0000313" key="2">
    <source>
        <dbReference type="Proteomes" id="UP000299102"/>
    </source>
</evidence>
<sequence>MTRNQVAVQQVEDEEIATVAVSPTVSAALALKHLAGLESRSANTSNRLKNNQEEEICRLKDQALNRTVVMISSNNIKIEGLDKQIVQISERVPQIECKVSSGIFLVTVVSQGSMAGEDQLSIGIETCIRIESGTVTVPDSGTRIDIENRTMIATKIEKSADIEDEGIYSVQRAIQGN</sequence>
<organism evidence="1 2">
    <name type="scientific">Eumeta variegata</name>
    <name type="common">Bagworm moth</name>
    <name type="synonym">Eumeta japonica</name>
    <dbReference type="NCBI Taxonomy" id="151549"/>
    <lineage>
        <taxon>Eukaryota</taxon>
        <taxon>Metazoa</taxon>
        <taxon>Ecdysozoa</taxon>
        <taxon>Arthropoda</taxon>
        <taxon>Hexapoda</taxon>
        <taxon>Insecta</taxon>
        <taxon>Pterygota</taxon>
        <taxon>Neoptera</taxon>
        <taxon>Endopterygota</taxon>
        <taxon>Lepidoptera</taxon>
        <taxon>Glossata</taxon>
        <taxon>Ditrysia</taxon>
        <taxon>Tineoidea</taxon>
        <taxon>Psychidae</taxon>
        <taxon>Oiketicinae</taxon>
        <taxon>Eumeta</taxon>
    </lineage>
</organism>
<evidence type="ECO:0000313" key="1">
    <source>
        <dbReference type="EMBL" id="GBP42684.1"/>
    </source>
</evidence>
<dbReference type="Proteomes" id="UP000299102">
    <property type="component" value="Unassembled WGS sequence"/>
</dbReference>
<keyword evidence="2" id="KW-1185">Reference proteome</keyword>
<comment type="caution">
    <text evidence="1">The sequence shown here is derived from an EMBL/GenBank/DDBJ whole genome shotgun (WGS) entry which is preliminary data.</text>
</comment>
<protein>
    <submittedName>
        <fullName evidence="1">Uncharacterized protein</fullName>
    </submittedName>
</protein>